<dbReference type="TAIR" id="AT4G04415"/>
<dbReference type="GeneID" id="28719560"/>
<dbReference type="ExpressionAtlas" id="A0A1P8B6C7">
    <property type="expression patterns" value="baseline and differential"/>
</dbReference>
<dbReference type="RefSeq" id="NP_001328991.1">
    <property type="nucleotide sequence ID" value="NM_001340481.1"/>
</dbReference>
<protein>
    <submittedName>
        <fullName evidence="2">Uncharacterized protein</fullName>
    </submittedName>
</protein>
<name>A0A1P8B6C7_ARATH</name>
<dbReference type="SMR" id="A0A1P8B6C7"/>
<dbReference type="Araport" id="AT4G04415"/>
<dbReference type="AlphaFoldDB" id="A0A1P8B6C7"/>
<gene>
    <name evidence="1 2" type="ordered locus">At4g04415</name>
</gene>
<evidence type="ECO:0000313" key="3">
    <source>
        <dbReference type="Proteomes" id="UP000006548"/>
    </source>
</evidence>
<reference evidence="2 3" key="1">
    <citation type="journal article" date="1999" name="Nature">
        <title>Sequence and analysis of chromosome 4 of the plant Arabidopsis thaliana.</title>
        <authorList>
            <consortium name="EU"/>
            <consortium name="CSHL and WU Arabidopsis Sequencing Project"/>
            <person name="Mayer K."/>
            <person name="Schuller C."/>
            <person name="Wambutt R."/>
            <person name="Murphy G."/>
            <person name="Volckaert G."/>
            <person name="Pohl T."/>
            <person name="Dusterhoft A."/>
            <person name="Stiekema W."/>
            <person name="Entian K.D."/>
            <person name="Terryn N."/>
            <person name="Harris B."/>
            <person name="Ansorge W."/>
            <person name="Brandt P."/>
            <person name="Grivell L."/>
            <person name="Rieger M."/>
            <person name="Weichselgartner M."/>
            <person name="de Simone V."/>
            <person name="Obermaier B."/>
            <person name="Mache R."/>
            <person name="Muller M."/>
            <person name="Kreis M."/>
            <person name="Delseny M."/>
            <person name="Puigdomenech P."/>
            <person name="Watson M."/>
            <person name="Schmidtheini T."/>
            <person name="Reichert B."/>
            <person name="Portatelle D."/>
            <person name="Perez-Alonso M."/>
            <person name="Boutry M."/>
            <person name="Bancroft I."/>
            <person name="Vos P."/>
            <person name="Hoheisel J."/>
            <person name="Zimmermann W."/>
            <person name="Wedler H."/>
            <person name="Ridley P."/>
            <person name="Langham S.A."/>
            <person name="McCullagh B."/>
            <person name="Bilham L."/>
            <person name="Robben J."/>
            <person name="Van der Schueren J."/>
            <person name="Grymonprez B."/>
            <person name="Chuang Y.J."/>
            <person name="Vandenbussche F."/>
            <person name="Braeken M."/>
            <person name="Weltjens I."/>
            <person name="Voet M."/>
            <person name="Bastiaens I."/>
            <person name="Aert R."/>
            <person name="Defoor E."/>
            <person name="Weitzenegger T."/>
            <person name="Bothe G."/>
            <person name="Ramsperger U."/>
            <person name="Hilbert H."/>
            <person name="Braun M."/>
            <person name="Holzer E."/>
            <person name="Brandt A."/>
            <person name="Peters S."/>
            <person name="van Staveren M."/>
            <person name="Dirske W."/>
            <person name="Mooijman P."/>
            <person name="Klein Lankhorst R."/>
            <person name="Rose M."/>
            <person name="Hauf J."/>
            <person name="Kotter P."/>
            <person name="Berneiser S."/>
            <person name="Hempel S."/>
            <person name="Feldpausch M."/>
            <person name="Lamberth S."/>
            <person name="Van den Daele H."/>
            <person name="De Keyser A."/>
            <person name="Buysshaert C."/>
            <person name="Gielen J."/>
            <person name="Villarroel R."/>
            <person name="De Clercq R."/>
            <person name="Van Montagu M."/>
            <person name="Rogers J."/>
            <person name="Cronin A."/>
            <person name="Quail M."/>
            <person name="Bray-Allen S."/>
            <person name="Clark L."/>
            <person name="Doggett J."/>
            <person name="Hall S."/>
            <person name="Kay M."/>
            <person name="Lennard N."/>
            <person name="McLay K."/>
            <person name="Mayes R."/>
            <person name="Pettett A."/>
            <person name="Rajandream M.A."/>
            <person name="Lyne M."/>
            <person name="Benes V."/>
            <person name="Rechmann S."/>
            <person name="Borkova D."/>
            <person name="Blocker H."/>
            <person name="Scharfe M."/>
            <person name="Grimm M."/>
            <person name="Lohnert T.H."/>
            <person name="Dose S."/>
            <person name="de Haan M."/>
            <person name="Maarse A."/>
            <person name="Schafer M."/>
            <person name="Muller-Auer S."/>
            <person name="Gabel C."/>
            <person name="Fuchs M."/>
            <person name="Fartmann B."/>
            <person name="Granderath K."/>
            <person name="Dauner D."/>
            <person name="Herzl A."/>
            <person name="Neumann S."/>
            <person name="Argiriou A."/>
            <person name="Vitale D."/>
            <person name="Liguori R."/>
            <person name="Piravandi E."/>
            <person name="Massenet O."/>
            <person name="Quigley F."/>
            <person name="Clabauld G."/>
            <person name="Mundlein A."/>
            <person name="Felber R."/>
            <person name="Schnabl S."/>
            <person name="Hiller R."/>
            <person name="Schmidt W."/>
            <person name="Lecharny A."/>
            <person name="Aubourg S."/>
            <person name="Chefdor F."/>
            <person name="Cooke R."/>
            <person name="Berger C."/>
            <person name="Montfort A."/>
            <person name="Casacuberta E."/>
            <person name="Gibbons T."/>
            <person name="Weber N."/>
            <person name="Vandenbol M."/>
            <person name="Bargues M."/>
            <person name="Terol J."/>
            <person name="Torres A."/>
            <person name="Perez-Perez A."/>
            <person name="Purnelle B."/>
            <person name="Bent E."/>
            <person name="Johnson S."/>
            <person name="Tacon D."/>
            <person name="Jesse T."/>
            <person name="Heijnen L."/>
            <person name="Schwarz S."/>
            <person name="Scholler P."/>
            <person name="Heber S."/>
            <person name="Francs P."/>
            <person name="Bielke C."/>
            <person name="Frishman D."/>
            <person name="Haase D."/>
            <person name="Lemcke K."/>
            <person name="Mewes H.W."/>
            <person name="Stocker S."/>
            <person name="Zaccaria P."/>
            <person name="Bevan M."/>
            <person name="Wilson R.K."/>
            <person name="de la Bastide M."/>
            <person name="Habermann K."/>
            <person name="Parnell L."/>
            <person name="Dedhia N."/>
            <person name="Gnoj L."/>
            <person name="Schutz K."/>
            <person name="Huang E."/>
            <person name="Spiegel L."/>
            <person name="Sehkon M."/>
            <person name="Murray J."/>
            <person name="Sheet P."/>
            <person name="Cordes M."/>
            <person name="Abu-Threideh J."/>
            <person name="Stoneking T."/>
            <person name="Kalicki J."/>
            <person name="Graves T."/>
            <person name="Harmon G."/>
            <person name="Edwards J."/>
            <person name="Latreille P."/>
            <person name="Courtney L."/>
            <person name="Cloud J."/>
            <person name="Abbott A."/>
            <person name="Scott K."/>
            <person name="Johnson D."/>
            <person name="Minx P."/>
            <person name="Bentley D."/>
            <person name="Fulton B."/>
            <person name="Miller N."/>
            <person name="Greco T."/>
            <person name="Kemp K."/>
            <person name="Kramer J."/>
            <person name="Fulton L."/>
            <person name="Mardis E."/>
            <person name="Dante M."/>
            <person name="Pepin K."/>
            <person name="Hillier L."/>
            <person name="Nelson J."/>
            <person name="Spieth J."/>
            <person name="Ryan E."/>
            <person name="Andrews S."/>
            <person name="Geisel C."/>
            <person name="Layman D."/>
            <person name="Du H."/>
            <person name="Ali J."/>
            <person name="Berghoff A."/>
            <person name="Jones K."/>
            <person name="Drone K."/>
            <person name="Cotton M."/>
            <person name="Joshu C."/>
            <person name="Antonoiu B."/>
            <person name="Zidanic M."/>
            <person name="Strong C."/>
            <person name="Sun H."/>
            <person name="Lamar B."/>
            <person name="Yordan C."/>
            <person name="Ma P."/>
            <person name="Zhong J."/>
            <person name="Preston R."/>
            <person name="Vil D."/>
            <person name="Shekher M."/>
            <person name="Matero A."/>
            <person name="Shah R."/>
            <person name="Swaby I.K."/>
            <person name="O'Shaughnessy A."/>
            <person name="Rodriguez M."/>
            <person name="Hoffmann J."/>
            <person name="Till S."/>
            <person name="Granat S."/>
            <person name="Shohdy N."/>
            <person name="Hasegawa A."/>
            <person name="Hameed A."/>
            <person name="Lodhi M."/>
            <person name="Johnson A."/>
            <person name="Chen E."/>
            <person name="Marra M."/>
            <person name="Martienssen R."/>
            <person name="McCombie W.R."/>
        </authorList>
    </citation>
    <scope>NUCLEOTIDE SEQUENCE [LARGE SCALE GENOMIC DNA]</scope>
    <source>
        <strain evidence="3">cv. Columbia</strain>
    </source>
</reference>
<keyword evidence="3" id="KW-1185">Reference proteome</keyword>
<organism evidence="2 3">
    <name type="scientific">Arabidopsis thaliana</name>
    <name type="common">Mouse-ear cress</name>
    <dbReference type="NCBI Taxonomy" id="3702"/>
    <lineage>
        <taxon>Eukaryota</taxon>
        <taxon>Viridiplantae</taxon>
        <taxon>Streptophyta</taxon>
        <taxon>Embryophyta</taxon>
        <taxon>Tracheophyta</taxon>
        <taxon>Spermatophyta</taxon>
        <taxon>Magnoliopsida</taxon>
        <taxon>eudicotyledons</taxon>
        <taxon>Gunneridae</taxon>
        <taxon>Pentapetalae</taxon>
        <taxon>rosids</taxon>
        <taxon>malvids</taxon>
        <taxon>Brassicales</taxon>
        <taxon>Brassicaceae</taxon>
        <taxon>Camelineae</taxon>
        <taxon>Arabidopsis</taxon>
    </lineage>
</organism>
<dbReference type="EMBL" id="CP002687">
    <property type="protein sequence ID" value="ANM67143.1"/>
    <property type="molecule type" value="Genomic_DNA"/>
</dbReference>
<evidence type="ECO:0000313" key="1">
    <source>
        <dbReference type="Araport" id="AT4G04415"/>
    </source>
</evidence>
<dbReference type="KEGG" id="ath:AT4G04415"/>
<dbReference type="Proteomes" id="UP000006548">
    <property type="component" value="Chromosome 4"/>
</dbReference>
<reference evidence="3" key="2">
    <citation type="journal article" date="2017" name="Plant J.">
        <title>Araport11: a complete reannotation of the Arabidopsis thaliana reference genome.</title>
        <authorList>
            <person name="Cheng C.Y."/>
            <person name="Krishnakumar V."/>
            <person name="Chan A.P."/>
            <person name="Thibaud-Nissen F."/>
            <person name="Schobel S."/>
            <person name="Town C.D."/>
        </authorList>
    </citation>
    <scope>GENOME REANNOTATION</scope>
    <source>
        <strain evidence="3">cv. Columbia</strain>
    </source>
</reference>
<dbReference type="InParanoid" id="A0A1P8B6C7"/>
<accession>A0A1P8B6C7</accession>
<proteinExistence type="predicted"/>
<evidence type="ECO:0000313" key="2">
    <source>
        <dbReference type="EMBL" id="ANM67143.1"/>
    </source>
</evidence>
<sequence>MKLLFGEMLQNKSFVFVEKLQCNLMKIVAGFDSRRVMKLSRKRGEEGSVSMSIRNLACCDQSEVTFQSGVTPVQFCKKEVALEAVFRTCVIGSDCMMKHDIGNSPVRATAEKKSRGKSKGEFYVMIHSR</sequence>